<evidence type="ECO:0000313" key="2">
    <source>
        <dbReference type="EMBL" id="CAH2047066.1"/>
    </source>
</evidence>
<sequence length="78" mass="9173">MIMLLPSFIVVYVSGKLHIHAHYCRYSGSLTWRRPDQSLSDSSCLPRLMYRHKHFFSKYASDHSHIVTQMEMAISPFK</sequence>
<feature type="chain" id="PRO_5043583412" description="Secreted protein" evidence="1">
    <location>
        <begin position="16"/>
        <end position="78"/>
    </location>
</feature>
<evidence type="ECO:0000256" key="1">
    <source>
        <dbReference type="SAM" id="SignalP"/>
    </source>
</evidence>
<keyword evidence="3" id="KW-1185">Reference proteome</keyword>
<protein>
    <recommendedName>
        <fullName evidence="4">Secreted protein</fullName>
    </recommendedName>
</protein>
<dbReference type="AlphaFoldDB" id="A0AAU9RPB6"/>
<accession>A0AAU9RPB6</accession>
<keyword evidence="1" id="KW-0732">Signal</keyword>
<evidence type="ECO:0000313" key="3">
    <source>
        <dbReference type="Proteomes" id="UP000836841"/>
    </source>
</evidence>
<organism evidence="2 3">
    <name type="scientific">Thlaspi arvense</name>
    <name type="common">Field penny-cress</name>
    <dbReference type="NCBI Taxonomy" id="13288"/>
    <lineage>
        <taxon>Eukaryota</taxon>
        <taxon>Viridiplantae</taxon>
        <taxon>Streptophyta</taxon>
        <taxon>Embryophyta</taxon>
        <taxon>Tracheophyta</taxon>
        <taxon>Spermatophyta</taxon>
        <taxon>Magnoliopsida</taxon>
        <taxon>eudicotyledons</taxon>
        <taxon>Gunneridae</taxon>
        <taxon>Pentapetalae</taxon>
        <taxon>rosids</taxon>
        <taxon>malvids</taxon>
        <taxon>Brassicales</taxon>
        <taxon>Brassicaceae</taxon>
        <taxon>Thlaspideae</taxon>
        <taxon>Thlaspi</taxon>
    </lineage>
</organism>
<evidence type="ECO:0008006" key="4">
    <source>
        <dbReference type="Google" id="ProtNLM"/>
    </source>
</evidence>
<gene>
    <name evidence="2" type="ORF">TAV2_LOCUS6481</name>
</gene>
<reference evidence="2 3" key="1">
    <citation type="submission" date="2022-03" db="EMBL/GenBank/DDBJ databases">
        <authorList>
            <person name="Nunn A."/>
            <person name="Chopra R."/>
            <person name="Nunn A."/>
            <person name="Contreras Garrido A."/>
        </authorList>
    </citation>
    <scope>NUCLEOTIDE SEQUENCE [LARGE SCALE GENOMIC DNA]</scope>
</reference>
<dbReference type="Proteomes" id="UP000836841">
    <property type="component" value="Chromosome 2"/>
</dbReference>
<dbReference type="EMBL" id="OU466858">
    <property type="protein sequence ID" value="CAH2047066.1"/>
    <property type="molecule type" value="Genomic_DNA"/>
</dbReference>
<proteinExistence type="predicted"/>
<name>A0AAU9RPB6_THLAR</name>
<feature type="signal peptide" evidence="1">
    <location>
        <begin position="1"/>
        <end position="15"/>
    </location>
</feature>